<dbReference type="STRING" id="1246637.MTBBW1_1260063"/>
<proteinExistence type="predicted"/>
<accession>A0A1W1H6M9</accession>
<protein>
    <submittedName>
        <fullName evidence="1">Uncharacterized protein</fullName>
    </submittedName>
</protein>
<dbReference type="RefSeq" id="WP_080804500.1">
    <property type="nucleotide sequence ID" value="NZ_LT828547.1"/>
</dbReference>
<reference evidence="1 2" key="1">
    <citation type="submission" date="2017-03" db="EMBL/GenBank/DDBJ databases">
        <authorList>
            <person name="Afonso C.L."/>
            <person name="Miller P.J."/>
            <person name="Scott M.A."/>
            <person name="Spackman E."/>
            <person name="Goraichik I."/>
            <person name="Dimitrov K.M."/>
            <person name="Suarez D.L."/>
            <person name="Swayne D.E."/>
        </authorList>
    </citation>
    <scope>NUCLEOTIDE SEQUENCE [LARGE SCALE GENOMIC DNA]</scope>
    <source>
        <strain evidence="1">PRJEB14757</strain>
    </source>
</reference>
<gene>
    <name evidence="1" type="ORF">MTBBW1_1260063</name>
</gene>
<dbReference type="OrthoDB" id="5432197at2"/>
<dbReference type="AlphaFoldDB" id="A0A1W1H6M9"/>
<sequence>MKDNVAVFTPYPFKIGQKIYIKGSKRNGDWEVIDVTENKMTIKCPISGTELKCDRFCCLVEENKE</sequence>
<dbReference type="Proteomes" id="UP000191931">
    <property type="component" value="Unassembled WGS sequence"/>
</dbReference>
<evidence type="ECO:0000313" key="2">
    <source>
        <dbReference type="Proteomes" id="UP000191931"/>
    </source>
</evidence>
<organism evidence="1 2">
    <name type="scientific">Desulfamplus magnetovallimortis</name>
    <dbReference type="NCBI Taxonomy" id="1246637"/>
    <lineage>
        <taxon>Bacteria</taxon>
        <taxon>Pseudomonadati</taxon>
        <taxon>Thermodesulfobacteriota</taxon>
        <taxon>Desulfobacteria</taxon>
        <taxon>Desulfobacterales</taxon>
        <taxon>Desulfobacteraceae</taxon>
        <taxon>Desulfamplus</taxon>
    </lineage>
</organism>
<dbReference type="EMBL" id="FWEV01000031">
    <property type="protein sequence ID" value="SLM28141.1"/>
    <property type="molecule type" value="Genomic_DNA"/>
</dbReference>
<name>A0A1W1H6M9_9BACT</name>
<keyword evidence="2" id="KW-1185">Reference proteome</keyword>
<evidence type="ECO:0000313" key="1">
    <source>
        <dbReference type="EMBL" id="SLM28141.1"/>
    </source>
</evidence>